<evidence type="ECO:0000256" key="13">
    <source>
        <dbReference type="HAMAP-Rule" id="MF_00041"/>
    </source>
</evidence>
<dbReference type="CDD" id="cd00672">
    <property type="entry name" value="CysRS_core"/>
    <property type="match status" value="1"/>
</dbReference>
<dbReference type="OrthoDB" id="9815130at2"/>
<dbReference type="Gene3D" id="1.20.120.1910">
    <property type="entry name" value="Cysteine-tRNA ligase, C-terminal anti-codon recognition domain"/>
    <property type="match status" value="1"/>
</dbReference>
<dbReference type="SUPFAM" id="SSF52374">
    <property type="entry name" value="Nucleotidylyl transferase"/>
    <property type="match status" value="1"/>
</dbReference>
<dbReference type="GO" id="GO:0004817">
    <property type="term" value="F:cysteine-tRNA ligase activity"/>
    <property type="evidence" value="ECO:0007669"/>
    <property type="project" value="UniProtKB-UniRule"/>
</dbReference>
<dbReference type="EMBL" id="FQVH01000024">
    <property type="protein sequence ID" value="SHF47303.1"/>
    <property type="molecule type" value="Genomic_DNA"/>
</dbReference>
<organism evidence="15 16">
    <name type="scientific">Caldanaerobius fijiensis DSM 17918</name>
    <dbReference type="NCBI Taxonomy" id="1121256"/>
    <lineage>
        <taxon>Bacteria</taxon>
        <taxon>Bacillati</taxon>
        <taxon>Bacillota</taxon>
        <taxon>Clostridia</taxon>
        <taxon>Thermoanaerobacterales</taxon>
        <taxon>Thermoanaerobacteraceae</taxon>
        <taxon>Caldanaerobius</taxon>
    </lineage>
</organism>
<keyword evidence="16" id="KW-1185">Reference proteome</keyword>
<evidence type="ECO:0000313" key="15">
    <source>
        <dbReference type="EMBL" id="SHF47303.1"/>
    </source>
</evidence>
<feature type="short sequence motif" description="'HIGH' region" evidence="13">
    <location>
        <begin position="29"/>
        <end position="39"/>
    </location>
</feature>
<dbReference type="FunFam" id="3.40.50.620:FF:000009">
    <property type="entry name" value="Cysteine--tRNA ligase"/>
    <property type="match status" value="1"/>
</dbReference>
<dbReference type="SMART" id="SM00840">
    <property type="entry name" value="DALR_2"/>
    <property type="match status" value="1"/>
</dbReference>
<feature type="binding site" evidence="13">
    <location>
        <position position="27"/>
    </location>
    <ligand>
        <name>Zn(2+)</name>
        <dbReference type="ChEBI" id="CHEBI:29105"/>
    </ligand>
</feature>
<evidence type="ECO:0000256" key="12">
    <source>
        <dbReference type="ARBA" id="ARBA00047398"/>
    </source>
</evidence>
<dbReference type="Pfam" id="PF23493">
    <property type="entry name" value="CysS_C"/>
    <property type="match status" value="1"/>
</dbReference>
<feature type="binding site" evidence="13">
    <location>
        <position position="236"/>
    </location>
    <ligand>
        <name>Zn(2+)</name>
        <dbReference type="ChEBI" id="CHEBI:29105"/>
    </ligand>
</feature>
<protein>
    <recommendedName>
        <fullName evidence="13">Cysteine--tRNA ligase</fullName>
        <ecNumber evidence="13">6.1.1.16</ecNumber>
    </recommendedName>
    <alternativeName>
        <fullName evidence="13">Cysteinyl-tRNA synthetase</fullName>
        <shortName evidence="13">CysRS</shortName>
    </alternativeName>
</protein>
<dbReference type="PANTHER" id="PTHR10890">
    <property type="entry name" value="CYSTEINYL-TRNA SYNTHETASE"/>
    <property type="match status" value="1"/>
</dbReference>
<evidence type="ECO:0000256" key="7">
    <source>
        <dbReference type="ARBA" id="ARBA00022741"/>
    </source>
</evidence>
<dbReference type="NCBIfam" id="TIGR00435">
    <property type="entry name" value="cysS"/>
    <property type="match status" value="1"/>
</dbReference>
<dbReference type="Pfam" id="PF01406">
    <property type="entry name" value="tRNA-synt_1e"/>
    <property type="match status" value="1"/>
</dbReference>
<dbReference type="InterPro" id="IPR024909">
    <property type="entry name" value="Cys-tRNA/MSH_ligase"/>
</dbReference>
<evidence type="ECO:0000256" key="5">
    <source>
        <dbReference type="ARBA" id="ARBA00022598"/>
    </source>
</evidence>
<evidence type="ECO:0000259" key="14">
    <source>
        <dbReference type="SMART" id="SM00840"/>
    </source>
</evidence>
<evidence type="ECO:0000256" key="4">
    <source>
        <dbReference type="ARBA" id="ARBA00022490"/>
    </source>
</evidence>
<feature type="short sequence motif" description="'KMSKS' region" evidence="13">
    <location>
        <begin position="264"/>
        <end position="268"/>
    </location>
</feature>
<dbReference type="InterPro" id="IPR032678">
    <property type="entry name" value="tRNA-synt_1_cat_dom"/>
</dbReference>
<accession>A0A1M5BXJ1</accession>
<dbReference type="GO" id="GO:0005524">
    <property type="term" value="F:ATP binding"/>
    <property type="evidence" value="ECO:0007669"/>
    <property type="project" value="UniProtKB-UniRule"/>
</dbReference>
<keyword evidence="4 13" id="KW-0963">Cytoplasm</keyword>
<keyword evidence="9 13" id="KW-0067">ATP-binding</keyword>
<keyword evidence="11 13" id="KW-0030">Aminoacyl-tRNA synthetase</keyword>
<dbReference type="EC" id="6.1.1.16" evidence="13"/>
<dbReference type="AlphaFoldDB" id="A0A1M5BXJ1"/>
<evidence type="ECO:0000256" key="1">
    <source>
        <dbReference type="ARBA" id="ARBA00004496"/>
    </source>
</evidence>
<feature type="domain" description="Cysteinyl-tRNA synthetase class Ia DALR" evidence="14">
    <location>
        <begin position="355"/>
        <end position="417"/>
    </location>
</feature>
<dbReference type="InterPro" id="IPR009080">
    <property type="entry name" value="tRNAsynth_Ia_anticodon-bd"/>
</dbReference>
<comment type="cofactor">
    <cofactor evidence="13">
        <name>Zn(2+)</name>
        <dbReference type="ChEBI" id="CHEBI:29105"/>
    </cofactor>
    <text evidence="13">Binds 1 zinc ion per subunit.</text>
</comment>
<comment type="similarity">
    <text evidence="2 13">Belongs to the class-I aminoacyl-tRNA synthetase family.</text>
</comment>
<keyword evidence="7 13" id="KW-0547">Nucleotide-binding</keyword>
<feature type="binding site" evidence="13">
    <location>
        <position position="232"/>
    </location>
    <ligand>
        <name>Zn(2+)</name>
        <dbReference type="ChEBI" id="CHEBI:29105"/>
    </ligand>
</feature>
<name>A0A1M5BXJ1_9THEO</name>
<comment type="subcellular location">
    <subcellularLocation>
        <location evidence="1 13">Cytoplasm</location>
    </subcellularLocation>
</comment>
<keyword evidence="8 13" id="KW-0862">Zinc</keyword>
<dbReference type="InterPro" id="IPR014729">
    <property type="entry name" value="Rossmann-like_a/b/a_fold"/>
</dbReference>
<dbReference type="GO" id="GO:0005829">
    <property type="term" value="C:cytosol"/>
    <property type="evidence" value="ECO:0007669"/>
    <property type="project" value="TreeGrafter"/>
</dbReference>
<evidence type="ECO:0000256" key="11">
    <source>
        <dbReference type="ARBA" id="ARBA00023146"/>
    </source>
</evidence>
<keyword evidence="10 13" id="KW-0648">Protein biosynthesis</keyword>
<dbReference type="InterPro" id="IPR015273">
    <property type="entry name" value="Cys-tRNA-synt_Ia_DALR"/>
</dbReference>
<keyword evidence="6 13" id="KW-0479">Metal-binding</keyword>
<reference evidence="15 16" key="1">
    <citation type="submission" date="2016-11" db="EMBL/GenBank/DDBJ databases">
        <authorList>
            <person name="Jaros S."/>
            <person name="Januszkiewicz K."/>
            <person name="Wedrychowicz H."/>
        </authorList>
    </citation>
    <scope>NUCLEOTIDE SEQUENCE [LARGE SCALE GENOMIC DNA]</scope>
    <source>
        <strain evidence="15 16">DSM 17918</strain>
    </source>
</reference>
<evidence type="ECO:0000256" key="6">
    <source>
        <dbReference type="ARBA" id="ARBA00022723"/>
    </source>
</evidence>
<evidence type="ECO:0000256" key="2">
    <source>
        <dbReference type="ARBA" id="ARBA00005594"/>
    </source>
</evidence>
<feature type="binding site" evidence="13">
    <location>
        <position position="207"/>
    </location>
    <ligand>
        <name>Zn(2+)</name>
        <dbReference type="ChEBI" id="CHEBI:29105"/>
    </ligand>
</feature>
<dbReference type="Gene3D" id="3.40.50.620">
    <property type="entry name" value="HUPs"/>
    <property type="match status" value="1"/>
</dbReference>
<dbReference type="PANTHER" id="PTHR10890:SF3">
    <property type="entry name" value="CYSTEINE--TRNA LIGASE, CYTOPLASMIC"/>
    <property type="match status" value="1"/>
</dbReference>
<dbReference type="InterPro" id="IPR056411">
    <property type="entry name" value="CysS_C"/>
</dbReference>
<dbReference type="GO" id="GO:0006423">
    <property type="term" value="P:cysteinyl-tRNA aminoacylation"/>
    <property type="evidence" value="ECO:0007669"/>
    <property type="project" value="UniProtKB-UniRule"/>
</dbReference>
<dbReference type="PRINTS" id="PR00983">
    <property type="entry name" value="TRNASYNTHCYS"/>
</dbReference>
<dbReference type="HAMAP" id="MF_00041">
    <property type="entry name" value="Cys_tRNA_synth"/>
    <property type="match status" value="1"/>
</dbReference>
<dbReference type="Proteomes" id="UP000184088">
    <property type="component" value="Unassembled WGS sequence"/>
</dbReference>
<feature type="binding site" evidence="13">
    <location>
        <position position="267"/>
    </location>
    <ligand>
        <name>ATP</name>
        <dbReference type="ChEBI" id="CHEBI:30616"/>
    </ligand>
</feature>
<proteinExistence type="inferred from homology"/>
<sequence length="466" mass="53893">MRLYNTMTGQKEEFMPLEPGKVTMYVCGPTVYNYFHIGNARVFIVFDVVRRYFEYKGYKVIYVQNFTDIDDKMIKRANEENITVKELGDRFIREYFEDAEALGIKRATVHPRATENIDNIIEFIKKLIDKGYAYVVDGDVYFDVSKLDDYGKLSHKNIEDLISGARVDISEKKDDPLDFALWKAQKEGEPGWESPWGVGRPGWHIECSAMANRYLGQTIDIHAGGPDLVFPHHENEIAQSEAANGKPFARYWMHVGFLNVNNEKMSKSKNNFFTVRELRQRYNPELIRFFILTSHYRSPLNFSLDLLDQAKNGLERLHNGFDNIKFFMKKANKNNSALTAEEMGFIEKIDSYKKKFIEAMDDDFNTADAIAVIFELIRDCNSFIGEGINIQVVEKAYDVLSEFAGVLGILTEKEELLDENIVKLIEEREKARAEKNWALADKIRDELKEKGIILEDTPSGVRWKRA</sequence>
<dbReference type="GO" id="GO:0008270">
    <property type="term" value="F:zinc ion binding"/>
    <property type="evidence" value="ECO:0007669"/>
    <property type="project" value="UniProtKB-UniRule"/>
</dbReference>
<dbReference type="SUPFAM" id="SSF47323">
    <property type="entry name" value="Anticodon-binding domain of a subclass of class I aminoacyl-tRNA synthetases"/>
    <property type="match status" value="1"/>
</dbReference>
<evidence type="ECO:0000313" key="16">
    <source>
        <dbReference type="Proteomes" id="UP000184088"/>
    </source>
</evidence>
<gene>
    <name evidence="13" type="primary">cysS</name>
    <name evidence="15" type="ORF">SAMN02746089_01985</name>
</gene>
<dbReference type="STRING" id="1121256.SAMN02746089_01985"/>
<evidence type="ECO:0000256" key="10">
    <source>
        <dbReference type="ARBA" id="ARBA00022917"/>
    </source>
</evidence>
<comment type="catalytic activity">
    <reaction evidence="12 13">
        <text>tRNA(Cys) + L-cysteine + ATP = L-cysteinyl-tRNA(Cys) + AMP + diphosphate</text>
        <dbReference type="Rhea" id="RHEA:17773"/>
        <dbReference type="Rhea" id="RHEA-COMP:9661"/>
        <dbReference type="Rhea" id="RHEA-COMP:9679"/>
        <dbReference type="ChEBI" id="CHEBI:30616"/>
        <dbReference type="ChEBI" id="CHEBI:33019"/>
        <dbReference type="ChEBI" id="CHEBI:35235"/>
        <dbReference type="ChEBI" id="CHEBI:78442"/>
        <dbReference type="ChEBI" id="CHEBI:78517"/>
        <dbReference type="ChEBI" id="CHEBI:456215"/>
        <dbReference type="EC" id="6.1.1.16"/>
    </reaction>
</comment>
<keyword evidence="5 13" id="KW-0436">Ligase</keyword>
<evidence type="ECO:0000256" key="8">
    <source>
        <dbReference type="ARBA" id="ARBA00022833"/>
    </source>
</evidence>
<dbReference type="InterPro" id="IPR015803">
    <property type="entry name" value="Cys-tRNA-ligase"/>
</dbReference>
<evidence type="ECO:0000256" key="9">
    <source>
        <dbReference type="ARBA" id="ARBA00022840"/>
    </source>
</evidence>
<dbReference type="Pfam" id="PF09190">
    <property type="entry name" value="DALR_2"/>
    <property type="match status" value="1"/>
</dbReference>
<evidence type="ECO:0000256" key="3">
    <source>
        <dbReference type="ARBA" id="ARBA00011245"/>
    </source>
</evidence>
<comment type="subunit">
    <text evidence="3 13">Monomer.</text>
</comment>